<dbReference type="EMBL" id="JAIWYP010000015">
    <property type="protein sequence ID" value="KAH3700147.1"/>
    <property type="molecule type" value="Genomic_DNA"/>
</dbReference>
<reference evidence="1" key="1">
    <citation type="journal article" date="2019" name="bioRxiv">
        <title>The Genome of the Zebra Mussel, Dreissena polymorpha: A Resource for Invasive Species Research.</title>
        <authorList>
            <person name="McCartney M.A."/>
            <person name="Auch B."/>
            <person name="Kono T."/>
            <person name="Mallez S."/>
            <person name="Zhang Y."/>
            <person name="Obille A."/>
            <person name="Becker A."/>
            <person name="Abrahante J.E."/>
            <person name="Garbe J."/>
            <person name="Badalamenti J.P."/>
            <person name="Herman A."/>
            <person name="Mangelson H."/>
            <person name="Liachko I."/>
            <person name="Sullivan S."/>
            <person name="Sone E.D."/>
            <person name="Koren S."/>
            <person name="Silverstein K.A.T."/>
            <person name="Beckman K.B."/>
            <person name="Gohl D.M."/>
        </authorList>
    </citation>
    <scope>NUCLEOTIDE SEQUENCE</scope>
    <source>
        <strain evidence="1">Duluth1</strain>
        <tissue evidence="1">Whole animal</tissue>
    </source>
</reference>
<gene>
    <name evidence="1" type="ORF">DPMN_075116</name>
</gene>
<protein>
    <submittedName>
        <fullName evidence="1">Uncharacterized protein</fullName>
    </submittedName>
</protein>
<keyword evidence="2" id="KW-1185">Reference proteome</keyword>
<name>A0A9D3YG79_DREPO</name>
<reference evidence="1" key="2">
    <citation type="submission" date="2020-11" db="EMBL/GenBank/DDBJ databases">
        <authorList>
            <person name="McCartney M.A."/>
            <person name="Auch B."/>
            <person name="Kono T."/>
            <person name="Mallez S."/>
            <person name="Becker A."/>
            <person name="Gohl D.M."/>
            <person name="Silverstein K.A.T."/>
            <person name="Koren S."/>
            <person name="Bechman K.B."/>
            <person name="Herman A."/>
            <person name="Abrahante J.E."/>
            <person name="Garbe J."/>
        </authorList>
    </citation>
    <scope>NUCLEOTIDE SEQUENCE</scope>
    <source>
        <strain evidence="1">Duluth1</strain>
        <tissue evidence="1">Whole animal</tissue>
    </source>
</reference>
<organism evidence="1 2">
    <name type="scientific">Dreissena polymorpha</name>
    <name type="common">Zebra mussel</name>
    <name type="synonym">Mytilus polymorpha</name>
    <dbReference type="NCBI Taxonomy" id="45954"/>
    <lineage>
        <taxon>Eukaryota</taxon>
        <taxon>Metazoa</taxon>
        <taxon>Spiralia</taxon>
        <taxon>Lophotrochozoa</taxon>
        <taxon>Mollusca</taxon>
        <taxon>Bivalvia</taxon>
        <taxon>Autobranchia</taxon>
        <taxon>Heteroconchia</taxon>
        <taxon>Euheterodonta</taxon>
        <taxon>Imparidentia</taxon>
        <taxon>Neoheterodontei</taxon>
        <taxon>Myida</taxon>
        <taxon>Dreissenoidea</taxon>
        <taxon>Dreissenidae</taxon>
        <taxon>Dreissena</taxon>
    </lineage>
</organism>
<dbReference type="AlphaFoldDB" id="A0A9D3YG79"/>
<evidence type="ECO:0000313" key="2">
    <source>
        <dbReference type="Proteomes" id="UP000828390"/>
    </source>
</evidence>
<evidence type="ECO:0000313" key="1">
    <source>
        <dbReference type="EMBL" id="KAH3700147.1"/>
    </source>
</evidence>
<accession>A0A9D3YG79</accession>
<sequence>MRCLPGHTRLPSFIDFGHILGEISGAEDARYRVTGPIRAAKRKFRINVTGNDGSETGPRICRMRGPPSHTSLPSFIDFGHILGEISGAKDVHYRVTGQYGPVSV</sequence>
<comment type="caution">
    <text evidence="1">The sequence shown here is derived from an EMBL/GenBank/DDBJ whole genome shotgun (WGS) entry which is preliminary data.</text>
</comment>
<proteinExistence type="predicted"/>
<dbReference type="Proteomes" id="UP000828390">
    <property type="component" value="Unassembled WGS sequence"/>
</dbReference>